<evidence type="ECO:0000259" key="7">
    <source>
        <dbReference type="PROSITE" id="PS50888"/>
    </source>
</evidence>
<feature type="region of interest" description="Disordered" evidence="6">
    <location>
        <begin position="364"/>
        <end position="390"/>
    </location>
</feature>
<dbReference type="InterPro" id="IPR054502">
    <property type="entry name" value="bHLH-TF_ACT-like_plant"/>
</dbReference>
<keyword evidence="3" id="KW-0804">Transcription</keyword>
<dbReference type="Gene3D" id="4.10.280.10">
    <property type="entry name" value="Helix-loop-helix DNA-binding domain"/>
    <property type="match status" value="1"/>
</dbReference>
<dbReference type="AlphaFoldDB" id="G1FCI2"/>
<reference evidence="8" key="1">
    <citation type="journal article" date="2012" name="Int. J. Mol. Sci.">
        <title>Expression Analysis of MYC Genes from Tamarix hispida in Response to Different Abiotic Stresses.</title>
        <authorList>
            <person name="Ji X."/>
            <person name="Wang Y."/>
            <person name="Liu G."/>
        </authorList>
    </citation>
    <scope>NUCLEOTIDE SEQUENCE</scope>
</reference>
<keyword evidence="4" id="KW-0539">Nucleus</keyword>
<name>G1FCI2_9CARY</name>
<keyword evidence="2" id="KW-0805">Transcription regulation</keyword>
<dbReference type="InterPro" id="IPR011598">
    <property type="entry name" value="bHLH_dom"/>
</dbReference>
<dbReference type="EMBL" id="JN166786">
    <property type="protein sequence ID" value="AEJ88331.1"/>
    <property type="molecule type" value="mRNA"/>
</dbReference>
<evidence type="ECO:0000256" key="2">
    <source>
        <dbReference type="ARBA" id="ARBA00023015"/>
    </source>
</evidence>
<evidence type="ECO:0000256" key="1">
    <source>
        <dbReference type="ARBA" id="ARBA00004123"/>
    </source>
</evidence>
<dbReference type="InterPro" id="IPR036638">
    <property type="entry name" value="HLH_DNA-bd_sf"/>
</dbReference>
<organism evidence="8">
    <name type="scientific">Tamarix hispida</name>
    <dbReference type="NCBI Taxonomy" id="189793"/>
    <lineage>
        <taxon>Eukaryota</taxon>
        <taxon>Viridiplantae</taxon>
        <taxon>Streptophyta</taxon>
        <taxon>Embryophyta</taxon>
        <taxon>Tracheophyta</taxon>
        <taxon>Spermatophyta</taxon>
        <taxon>Magnoliopsida</taxon>
        <taxon>eudicotyledons</taxon>
        <taxon>Gunneridae</taxon>
        <taxon>Pentapetalae</taxon>
        <taxon>Caryophyllales</taxon>
        <taxon>Tamaricaceae</taxon>
        <taxon>Tamarix</taxon>
    </lineage>
</organism>
<dbReference type="Pfam" id="PF22754">
    <property type="entry name" value="bHLH-TF_ACT-like_plant"/>
    <property type="match status" value="1"/>
</dbReference>
<dbReference type="GO" id="GO:0046983">
    <property type="term" value="F:protein dimerization activity"/>
    <property type="evidence" value="ECO:0007669"/>
    <property type="project" value="InterPro"/>
</dbReference>
<feature type="compositionally biased region" description="Basic and acidic residues" evidence="6">
    <location>
        <begin position="369"/>
        <end position="379"/>
    </location>
</feature>
<keyword evidence="5" id="KW-0175">Coiled coil</keyword>
<evidence type="ECO:0000313" key="8">
    <source>
        <dbReference type="EMBL" id="AEJ88331.1"/>
    </source>
</evidence>
<dbReference type="GO" id="GO:0080090">
    <property type="term" value="P:regulation of primary metabolic process"/>
    <property type="evidence" value="ECO:0007669"/>
    <property type="project" value="UniProtKB-ARBA"/>
</dbReference>
<evidence type="ECO:0000256" key="4">
    <source>
        <dbReference type="ARBA" id="ARBA00023242"/>
    </source>
</evidence>
<feature type="domain" description="BHLH" evidence="7">
    <location>
        <begin position="285"/>
        <end position="334"/>
    </location>
</feature>
<dbReference type="GO" id="GO:0005634">
    <property type="term" value="C:nucleus"/>
    <property type="evidence" value="ECO:0007669"/>
    <property type="project" value="UniProtKB-SubCell"/>
</dbReference>
<dbReference type="SUPFAM" id="SSF47459">
    <property type="entry name" value="HLH, helix-loop-helix DNA-binding domain"/>
    <property type="match status" value="1"/>
</dbReference>
<comment type="subcellular location">
    <subcellularLocation>
        <location evidence="1">Nucleus</location>
    </subcellularLocation>
</comment>
<dbReference type="PANTHER" id="PTHR46266:SF1">
    <property type="entry name" value="TRANSCRIPTION FACTOR MYC1"/>
    <property type="match status" value="1"/>
</dbReference>
<evidence type="ECO:0000256" key="6">
    <source>
        <dbReference type="SAM" id="MobiDB-lite"/>
    </source>
</evidence>
<feature type="coiled-coil region" evidence="5">
    <location>
        <begin position="324"/>
        <end position="351"/>
    </location>
</feature>
<dbReference type="PROSITE" id="PS50888">
    <property type="entry name" value="BHLH"/>
    <property type="match status" value="1"/>
</dbReference>
<evidence type="ECO:0000256" key="5">
    <source>
        <dbReference type="SAM" id="Coils"/>
    </source>
</evidence>
<accession>G1FCI2</accession>
<evidence type="ECO:0000256" key="3">
    <source>
        <dbReference type="ARBA" id="ARBA00023163"/>
    </source>
</evidence>
<proteinExistence type="evidence at transcript level"/>
<feature type="region of interest" description="Disordered" evidence="6">
    <location>
        <begin position="268"/>
        <end position="319"/>
    </location>
</feature>
<dbReference type="SMART" id="SM00353">
    <property type="entry name" value="HLH"/>
    <property type="match status" value="1"/>
</dbReference>
<dbReference type="PANTHER" id="PTHR46266">
    <property type="entry name" value="TRANSCRIPTION FACTOR TT8"/>
    <property type="match status" value="1"/>
</dbReference>
<sequence length="492" mass="55057">MGVNDLVVEDNNLIQHIKTSLLEFGKPDCSEKSADLRGADYDKDGVCANTTNVDHETLDRADFASLYPTTEEIEFNREMVNELVPEEFNMASPDDCSKGCCGNQQPEDSLMLDGNNTALDSPVQSFRLIDEEDNDTDEDELLSLCIQDSFISDGCISQAFASQERTVSSPPQAEIVNNLYEEIQDCNDTRFSSLELGNDEDLHYKRTVAVVLKTSGSLVKDQSASISSHKSSFIEWKEEGRVGSFRRRSPQNILRKIFSVVPKMHGTCPVIPKDNGNEASPQRPEANKTSVMQNSTEKRRESQKYSVLRSLVPSRSEEDKTSILNSTIDYLKELEARVEELESCINQAESESRTRRKYPDIVEQTSDNCDDKRGADAKKPSINKRKASDIDENDPEFSKVLLPGNLRDLKVSITDKEVLIEMRCHSREYILLDVMEALSNLTLDTHTVQSSTLDGILSLTLKSLTLKSQFRGAAVASVGMIKQKLRRTIGIC</sequence>
<protein>
    <submittedName>
        <fullName evidence="8">Putative MYC protein</fullName>
    </submittedName>
</protein>